<name>A0A1G9TRU8_ALLAB</name>
<feature type="compositionally biased region" description="Pro residues" evidence="1">
    <location>
        <begin position="1"/>
        <end position="21"/>
    </location>
</feature>
<dbReference type="EMBL" id="LT629701">
    <property type="protein sequence ID" value="SDM50453.1"/>
    <property type="molecule type" value="Genomic_DNA"/>
</dbReference>
<evidence type="ECO:0000313" key="3">
    <source>
        <dbReference type="EMBL" id="SDM50453.1"/>
    </source>
</evidence>
<dbReference type="Proteomes" id="UP000183376">
    <property type="component" value="Chromosome I"/>
</dbReference>
<evidence type="ECO:0000313" key="4">
    <source>
        <dbReference type="Proteomes" id="UP000183376"/>
    </source>
</evidence>
<accession>A0A1G9TRU8</accession>
<keyword evidence="2" id="KW-0812">Transmembrane</keyword>
<dbReference type="STRING" id="211114.SAMN04489726_1961"/>
<protein>
    <submittedName>
        <fullName evidence="3">Uncharacterized protein</fullName>
    </submittedName>
</protein>
<organism evidence="3 4">
    <name type="scientific">Allokutzneria albata</name>
    <name type="common">Kibdelosporangium albatum</name>
    <dbReference type="NCBI Taxonomy" id="211114"/>
    <lineage>
        <taxon>Bacteria</taxon>
        <taxon>Bacillati</taxon>
        <taxon>Actinomycetota</taxon>
        <taxon>Actinomycetes</taxon>
        <taxon>Pseudonocardiales</taxon>
        <taxon>Pseudonocardiaceae</taxon>
        <taxon>Allokutzneria</taxon>
    </lineage>
</organism>
<feature type="transmembrane region" description="Helical" evidence="2">
    <location>
        <begin position="56"/>
        <end position="81"/>
    </location>
</feature>
<keyword evidence="4" id="KW-1185">Reference proteome</keyword>
<feature type="transmembrane region" description="Helical" evidence="2">
    <location>
        <begin position="28"/>
        <end position="50"/>
    </location>
</feature>
<sequence>MNPEHNPAPMPPYPGQPPMMQPQPGTSFGRCLLASLVWYGAVFVVLFAVLGPPASGYVLGLVAGRLLLPLLLSGLITWLIFRRKRTHFGILVLTSLPFFLLSGAVFGALRIAGRT</sequence>
<dbReference type="eggNOG" id="ENOG5031X0A">
    <property type="taxonomic scope" value="Bacteria"/>
</dbReference>
<evidence type="ECO:0000256" key="2">
    <source>
        <dbReference type="SAM" id="Phobius"/>
    </source>
</evidence>
<keyword evidence="2" id="KW-1133">Transmembrane helix</keyword>
<evidence type="ECO:0000256" key="1">
    <source>
        <dbReference type="SAM" id="MobiDB-lite"/>
    </source>
</evidence>
<proteinExistence type="predicted"/>
<dbReference type="AlphaFoldDB" id="A0A1G9TRU8"/>
<dbReference type="RefSeq" id="WP_030432597.1">
    <property type="nucleotide sequence ID" value="NZ_JOEF01000029.1"/>
</dbReference>
<feature type="transmembrane region" description="Helical" evidence="2">
    <location>
        <begin position="88"/>
        <end position="112"/>
    </location>
</feature>
<keyword evidence="2" id="KW-0472">Membrane</keyword>
<reference evidence="3 4" key="1">
    <citation type="submission" date="2016-10" db="EMBL/GenBank/DDBJ databases">
        <authorList>
            <person name="de Groot N.N."/>
        </authorList>
    </citation>
    <scope>NUCLEOTIDE SEQUENCE [LARGE SCALE GENOMIC DNA]</scope>
    <source>
        <strain evidence="3 4">DSM 44149</strain>
    </source>
</reference>
<feature type="region of interest" description="Disordered" evidence="1">
    <location>
        <begin position="1"/>
        <end position="22"/>
    </location>
</feature>
<dbReference type="OrthoDB" id="3700839at2"/>
<gene>
    <name evidence="3" type="ORF">SAMN04489726_1961</name>
</gene>